<sequence>MAKGRPVYLHQQQRDFIHQLSRSWVWRSELPTWGVIIAVYSGWFATLAWWKMLELLPATVLLVVLTSWYMSVQHELIHGHPTRVAWFNQLLGILPLALWYPYGLYRDSHLAHHRSHLLTLPEDDPESYYFSPHRWQHLSGWRQTVIHLRNTFIGRLLLSPLLDIGQLLAGMVRAFRQRQGKTITMWIVHMALLAVVFTWLACCDFPALWYVLMVSYPALAITKIRSFLEHQAADDPLARSVINEAALPWRILFLNLNYHAIHHDLPGVPWYGLRTIYLRDRAAWQQRNRGFLVRGYSEWLRRFLFSPVDVNAHPGFPQRDE</sequence>
<feature type="domain" description="Fatty acid desaturase" evidence="2">
    <location>
        <begin position="57"/>
        <end position="288"/>
    </location>
</feature>
<dbReference type="GO" id="GO:0006629">
    <property type="term" value="P:lipid metabolic process"/>
    <property type="evidence" value="ECO:0007669"/>
    <property type="project" value="InterPro"/>
</dbReference>
<keyword evidence="1" id="KW-1133">Transmembrane helix</keyword>
<feature type="transmembrane region" description="Helical" evidence="1">
    <location>
        <begin position="152"/>
        <end position="171"/>
    </location>
</feature>
<evidence type="ECO:0000259" key="2">
    <source>
        <dbReference type="Pfam" id="PF00487"/>
    </source>
</evidence>
<dbReference type="Proteomes" id="UP000198975">
    <property type="component" value="Unassembled WGS sequence"/>
</dbReference>
<accession>A0A1C4AIM1</accession>
<reference evidence="4" key="1">
    <citation type="submission" date="2016-08" db="EMBL/GenBank/DDBJ databases">
        <authorList>
            <person name="Varghese N."/>
            <person name="Submissions Spin"/>
        </authorList>
    </citation>
    <scope>NUCLEOTIDE SEQUENCE [LARGE SCALE GENOMIC DNA]</scope>
    <source>
        <strain evidence="4">REICA_082</strain>
    </source>
</reference>
<evidence type="ECO:0000313" key="3">
    <source>
        <dbReference type="EMBL" id="SCB94413.1"/>
    </source>
</evidence>
<feature type="transmembrane region" description="Helical" evidence="1">
    <location>
        <begin position="84"/>
        <end position="102"/>
    </location>
</feature>
<name>A0A1C4AIM1_9ENTR</name>
<feature type="transmembrane region" description="Helical" evidence="1">
    <location>
        <begin position="30"/>
        <end position="49"/>
    </location>
</feature>
<protein>
    <submittedName>
        <fullName evidence="3">Fatty acid desaturase</fullName>
    </submittedName>
</protein>
<dbReference type="InterPro" id="IPR005804">
    <property type="entry name" value="FA_desaturase_dom"/>
</dbReference>
<evidence type="ECO:0000256" key="1">
    <source>
        <dbReference type="SAM" id="Phobius"/>
    </source>
</evidence>
<organism evidence="3 4">
    <name type="scientific">Kosakonia oryzendophytica</name>
    <dbReference type="NCBI Taxonomy" id="1005665"/>
    <lineage>
        <taxon>Bacteria</taxon>
        <taxon>Pseudomonadati</taxon>
        <taxon>Pseudomonadota</taxon>
        <taxon>Gammaproteobacteria</taxon>
        <taxon>Enterobacterales</taxon>
        <taxon>Enterobacteriaceae</taxon>
        <taxon>Kosakonia</taxon>
    </lineage>
</organism>
<keyword evidence="1" id="KW-0472">Membrane</keyword>
<dbReference type="OrthoDB" id="784276at2"/>
<evidence type="ECO:0000313" key="4">
    <source>
        <dbReference type="Proteomes" id="UP000198975"/>
    </source>
</evidence>
<feature type="transmembrane region" description="Helical" evidence="1">
    <location>
        <begin position="55"/>
        <end position="72"/>
    </location>
</feature>
<dbReference type="AlphaFoldDB" id="A0A1C4AIM1"/>
<dbReference type="EMBL" id="FMAY01000003">
    <property type="protein sequence ID" value="SCB94413.1"/>
    <property type="molecule type" value="Genomic_DNA"/>
</dbReference>
<dbReference type="RefSeq" id="WP_088236724.1">
    <property type="nucleotide sequence ID" value="NZ_FMAY01000003.1"/>
</dbReference>
<keyword evidence="4" id="KW-1185">Reference proteome</keyword>
<keyword evidence="1" id="KW-0812">Transmembrane</keyword>
<dbReference type="Pfam" id="PF00487">
    <property type="entry name" value="FA_desaturase"/>
    <property type="match status" value="1"/>
</dbReference>
<gene>
    <name evidence="3" type="ORF">GA0061071_10382</name>
</gene>
<dbReference type="CDD" id="cd03509">
    <property type="entry name" value="DesA_FADS-like"/>
    <property type="match status" value="1"/>
</dbReference>
<proteinExistence type="predicted"/>